<evidence type="ECO:0000313" key="1">
    <source>
        <dbReference type="EMBL" id="MBT4870127.1"/>
    </source>
</evidence>
<gene>
    <name evidence="1" type="ORF">HON47_00970</name>
</gene>
<reference evidence="1" key="1">
    <citation type="journal article" date="2021" name="ISME J.">
        <title>Mercury methylation by metabolically versatile and cosmopolitan marine bacteria.</title>
        <authorList>
            <person name="Lin H."/>
            <person name="Ascher D.B."/>
            <person name="Myung Y."/>
            <person name="Lamborg C.H."/>
            <person name="Hallam S.J."/>
            <person name="Gionfriddo C.M."/>
            <person name="Holt K.E."/>
            <person name="Moreau J.W."/>
        </authorList>
    </citation>
    <scope>NUCLEOTIDE SEQUENCE</scope>
    <source>
        <strain evidence="1">SI075_bin30</strain>
    </source>
</reference>
<proteinExistence type="predicted"/>
<comment type="caution">
    <text evidence="1">The sequence shown here is derived from an EMBL/GenBank/DDBJ whole genome shotgun (WGS) entry which is preliminary data.</text>
</comment>
<feature type="non-terminal residue" evidence="1">
    <location>
        <position position="1"/>
    </location>
</feature>
<protein>
    <submittedName>
        <fullName evidence="1">Uncharacterized protein</fullName>
    </submittedName>
</protein>
<dbReference type="Proteomes" id="UP000722459">
    <property type="component" value="Unassembled WGS sequence"/>
</dbReference>
<organism evidence="1 2">
    <name type="scientific">Candidatus Iainarchaeum sp</name>
    <dbReference type="NCBI Taxonomy" id="3101447"/>
    <lineage>
        <taxon>Archaea</taxon>
        <taxon>Candidatus Iainarchaeota</taxon>
        <taxon>Candidatus Iainarchaeia</taxon>
        <taxon>Candidatus Iainarchaeales</taxon>
        <taxon>Candidatus Iainarchaeaceae</taxon>
        <taxon>Candidatus Iainarchaeum</taxon>
    </lineage>
</organism>
<dbReference type="AlphaFoldDB" id="A0A8T5GEL0"/>
<name>A0A8T5GEL0_9ARCH</name>
<evidence type="ECO:0000313" key="2">
    <source>
        <dbReference type="Proteomes" id="UP000722459"/>
    </source>
</evidence>
<dbReference type="EMBL" id="JABJNZ010000018">
    <property type="protein sequence ID" value="MBT4870127.1"/>
    <property type="molecule type" value="Genomic_DNA"/>
</dbReference>
<sequence length="110" mass="12696">NHLQVYPERAKKLDVIPFINPSTYVLKVSNARTAVRGSGAFKSGQQKKALMLLSLLRNIERNKQKAPNKQRVCKQLAKNYYKNPSQKNQACAEFMEVFNILLRRQIVHKV</sequence>
<accession>A0A8T5GEL0</accession>